<feature type="chain" id="PRO_5042228033" description="Secreted protein" evidence="1">
    <location>
        <begin position="26"/>
        <end position="88"/>
    </location>
</feature>
<gene>
    <name evidence="2" type="ORF">CHS0354_015938</name>
</gene>
<dbReference type="AlphaFoldDB" id="A0AAE0RQG2"/>
<comment type="caution">
    <text evidence="2">The sequence shown here is derived from an EMBL/GenBank/DDBJ whole genome shotgun (WGS) entry which is preliminary data.</text>
</comment>
<dbReference type="Proteomes" id="UP001195483">
    <property type="component" value="Unassembled WGS sequence"/>
</dbReference>
<sequence length="88" mass="9902">MGMDSGRFVAVLGLLVYVRTGTTLGLTDDKFCNALWSAEYTSEYKILPGRPMNQRSCNYLASGRRHLGQDRDDVSTQQQLHHNLINAQ</sequence>
<evidence type="ECO:0000313" key="3">
    <source>
        <dbReference type="Proteomes" id="UP001195483"/>
    </source>
</evidence>
<evidence type="ECO:0008006" key="4">
    <source>
        <dbReference type="Google" id="ProtNLM"/>
    </source>
</evidence>
<organism evidence="2 3">
    <name type="scientific">Potamilus streckersoni</name>
    <dbReference type="NCBI Taxonomy" id="2493646"/>
    <lineage>
        <taxon>Eukaryota</taxon>
        <taxon>Metazoa</taxon>
        <taxon>Spiralia</taxon>
        <taxon>Lophotrochozoa</taxon>
        <taxon>Mollusca</taxon>
        <taxon>Bivalvia</taxon>
        <taxon>Autobranchia</taxon>
        <taxon>Heteroconchia</taxon>
        <taxon>Palaeoheterodonta</taxon>
        <taxon>Unionida</taxon>
        <taxon>Unionoidea</taxon>
        <taxon>Unionidae</taxon>
        <taxon>Ambleminae</taxon>
        <taxon>Lampsilini</taxon>
        <taxon>Potamilus</taxon>
    </lineage>
</organism>
<proteinExistence type="predicted"/>
<keyword evidence="3" id="KW-1185">Reference proteome</keyword>
<evidence type="ECO:0000256" key="1">
    <source>
        <dbReference type="SAM" id="SignalP"/>
    </source>
</evidence>
<feature type="non-terminal residue" evidence="2">
    <location>
        <position position="1"/>
    </location>
</feature>
<reference evidence="2" key="3">
    <citation type="submission" date="2023-05" db="EMBL/GenBank/DDBJ databases">
        <authorList>
            <person name="Smith C.H."/>
        </authorList>
    </citation>
    <scope>NUCLEOTIDE SEQUENCE</scope>
    <source>
        <strain evidence="2">CHS0354</strain>
        <tissue evidence="2">Mantle</tissue>
    </source>
</reference>
<reference evidence="2" key="1">
    <citation type="journal article" date="2021" name="Genome Biol. Evol.">
        <title>A High-Quality Reference Genome for a Parasitic Bivalve with Doubly Uniparental Inheritance (Bivalvia: Unionida).</title>
        <authorList>
            <person name="Smith C.H."/>
        </authorList>
    </citation>
    <scope>NUCLEOTIDE SEQUENCE</scope>
    <source>
        <strain evidence="2">CHS0354</strain>
    </source>
</reference>
<accession>A0AAE0RQG2</accession>
<reference evidence="2" key="2">
    <citation type="journal article" date="2021" name="Genome Biol. Evol.">
        <title>Developing a high-quality reference genome for a parasitic bivalve with doubly uniparental inheritance (Bivalvia: Unionida).</title>
        <authorList>
            <person name="Smith C.H."/>
        </authorList>
    </citation>
    <scope>NUCLEOTIDE SEQUENCE</scope>
    <source>
        <strain evidence="2">CHS0354</strain>
        <tissue evidence="2">Mantle</tissue>
    </source>
</reference>
<protein>
    <recommendedName>
        <fullName evidence="4">Secreted protein</fullName>
    </recommendedName>
</protein>
<evidence type="ECO:0000313" key="2">
    <source>
        <dbReference type="EMBL" id="KAK3577729.1"/>
    </source>
</evidence>
<dbReference type="EMBL" id="JAEAOA010000992">
    <property type="protein sequence ID" value="KAK3577729.1"/>
    <property type="molecule type" value="Genomic_DNA"/>
</dbReference>
<feature type="signal peptide" evidence="1">
    <location>
        <begin position="1"/>
        <end position="25"/>
    </location>
</feature>
<keyword evidence="1" id="KW-0732">Signal</keyword>
<name>A0AAE0RQG2_9BIVA</name>